<evidence type="ECO:0000256" key="2">
    <source>
        <dbReference type="ARBA" id="ARBA00023043"/>
    </source>
</evidence>
<sequence length="459" mass="53273">MSGPSDKDELIDLHELCIDGDYAGLKSALESGNTIDINQYKLFVYRPLPHSSKQSADLIDDADDDDYQSDNESSDSGTMFDYRSPLFYAIIHDRLACVKLLIEHGANTDKLRPWGLNALCLSCFCGRIRLVEYFLNLNFNGNLTDKPSATDNYFSSLKNEHEHKIKMREMHSRVAQDMGMFHYPLHIAIKQDSLELVKILLNYKSKLDMEILEPYTKRRALHIAAEKCSTEIISLLLEEGQCEENAIDLNGHTPLDIVWKLLNNLDYQFEYREETLKLMLSHKCRFSSLKSLTEFYTNSLSAFRRFESNFWIVIAYDLPSLFVQPLPNNKSLLVHIWLWFNRNYQDTVMEEDEFDRHYTGSILRNLIHVMYENEQLTLTNHELVELFTEDLGSHFDKTTDEIDTITTILSTPLKLKQICRNRIRKRLCSSQIGGLNQQTLEHSSISPPLNQSLRHFILP</sequence>
<dbReference type="PROSITE" id="PS50088">
    <property type="entry name" value="ANK_REPEAT"/>
    <property type="match status" value="1"/>
</dbReference>
<dbReference type="Pfam" id="PF12796">
    <property type="entry name" value="Ank_2"/>
    <property type="match status" value="2"/>
</dbReference>
<comment type="caution">
    <text evidence="5">The sequence shown here is derived from an EMBL/GenBank/DDBJ whole genome shotgun (WGS) entry which is preliminary data.</text>
</comment>
<reference evidence="5" key="1">
    <citation type="submission" date="2021-02" db="EMBL/GenBank/DDBJ databases">
        <authorList>
            <person name="Nowell W R."/>
        </authorList>
    </citation>
    <scope>NUCLEOTIDE SEQUENCE</scope>
</reference>
<evidence type="ECO:0000256" key="1">
    <source>
        <dbReference type="ARBA" id="ARBA00022737"/>
    </source>
</evidence>
<dbReference type="PROSITE" id="PS50297">
    <property type="entry name" value="ANK_REP_REGION"/>
    <property type="match status" value="1"/>
</dbReference>
<evidence type="ECO:0000256" key="3">
    <source>
        <dbReference type="PROSITE-ProRule" id="PRU00023"/>
    </source>
</evidence>
<evidence type="ECO:0000313" key="7">
    <source>
        <dbReference type="Proteomes" id="UP000663845"/>
    </source>
</evidence>
<gene>
    <name evidence="5" type="ORF">JYZ213_LOCUS23262</name>
    <name evidence="6" type="ORF">OXD698_LOCUS20432</name>
</gene>
<proteinExistence type="predicted"/>
<keyword evidence="1" id="KW-0677">Repeat</keyword>
<organism evidence="5 7">
    <name type="scientific">Adineta steineri</name>
    <dbReference type="NCBI Taxonomy" id="433720"/>
    <lineage>
        <taxon>Eukaryota</taxon>
        <taxon>Metazoa</taxon>
        <taxon>Spiralia</taxon>
        <taxon>Gnathifera</taxon>
        <taxon>Rotifera</taxon>
        <taxon>Eurotatoria</taxon>
        <taxon>Bdelloidea</taxon>
        <taxon>Adinetida</taxon>
        <taxon>Adinetidae</taxon>
        <taxon>Adineta</taxon>
    </lineage>
</organism>
<dbReference type="SMART" id="SM00248">
    <property type="entry name" value="ANK"/>
    <property type="match status" value="6"/>
</dbReference>
<dbReference type="PANTHER" id="PTHR24198:SF165">
    <property type="entry name" value="ANKYRIN REPEAT-CONTAINING PROTEIN-RELATED"/>
    <property type="match status" value="1"/>
</dbReference>
<evidence type="ECO:0000313" key="6">
    <source>
        <dbReference type="EMBL" id="CAF3837057.1"/>
    </source>
</evidence>
<dbReference type="PANTHER" id="PTHR24198">
    <property type="entry name" value="ANKYRIN REPEAT AND PROTEIN KINASE DOMAIN-CONTAINING PROTEIN"/>
    <property type="match status" value="1"/>
</dbReference>
<dbReference type="Proteomes" id="UP000663844">
    <property type="component" value="Unassembled WGS sequence"/>
</dbReference>
<dbReference type="SUPFAM" id="SSF48403">
    <property type="entry name" value="Ankyrin repeat"/>
    <property type="match status" value="1"/>
</dbReference>
<dbReference type="InterPro" id="IPR036770">
    <property type="entry name" value="Ankyrin_rpt-contain_sf"/>
</dbReference>
<protein>
    <recommendedName>
        <fullName evidence="8">Ankyrin repeat protein</fullName>
    </recommendedName>
</protein>
<dbReference type="Gene3D" id="1.25.40.20">
    <property type="entry name" value="Ankyrin repeat-containing domain"/>
    <property type="match status" value="2"/>
</dbReference>
<keyword evidence="2 3" id="KW-0040">ANK repeat</keyword>
<feature type="repeat" description="ANK" evidence="3">
    <location>
        <begin position="81"/>
        <end position="113"/>
    </location>
</feature>
<feature type="compositionally biased region" description="Acidic residues" evidence="4">
    <location>
        <begin position="58"/>
        <end position="73"/>
    </location>
</feature>
<dbReference type="Proteomes" id="UP000663845">
    <property type="component" value="Unassembled WGS sequence"/>
</dbReference>
<accession>A0A814RN49</accession>
<evidence type="ECO:0000256" key="4">
    <source>
        <dbReference type="SAM" id="MobiDB-lite"/>
    </source>
</evidence>
<name>A0A814RN49_9BILA</name>
<dbReference type="InterPro" id="IPR002110">
    <property type="entry name" value="Ankyrin_rpt"/>
</dbReference>
<evidence type="ECO:0000313" key="5">
    <source>
        <dbReference type="EMBL" id="CAF1135559.1"/>
    </source>
</evidence>
<dbReference type="EMBL" id="CAJOAZ010001619">
    <property type="protein sequence ID" value="CAF3837057.1"/>
    <property type="molecule type" value="Genomic_DNA"/>
</dbReference>
<dbReference type="EMBL" id="CAJNOG010000273">
    <property type="protein sequence ID" value="CAF1135559.1"/>
    <property type="molecule type" value="Genomic_DNA"/>
</dbReference>
<dbReference type="AlphaFoldDB" id="A0A814RN49"/>
<evidence type="ECO:0008006" key="8">
    <source>
        <dbReference type="Google" id="ProtNLM"/>
    </source>
</evidence>
<feature type="region of interest" description="Disordered" evidence="4">
    <location>
        <begin position="57"/>
        <end position="76"/>
    </location>
</feature>